<sequence>MSGIRSLAALTSTASTSRVLNLHLVASMFADDASRTSEPFFFDALLNRSIVIKHRLRSDETYLLSEDISVGTKIMFPLDREDLKAGGRSILVHQQGWKATLCEVLGATETELQKDFDILEMLNDLPSLDPFLVREQLRRHQHFPADCYFAISPADNARMQSFTSKEMAPLIAMAFGSKDGAISPDLVKKLADALLSTNADSRLDPLRMTLGLEGEKFTQGIFSWKGFIYYKWQFSETIHSLNKISSEMDAIKIKGRMDKNIREEIDDLKKTIRERIRDSAKGCQQVLALYDDAFRDLVDKGNTAAFRKFLLDAPLLFVELGHSMGIISHISSFWNYRFKNEKEPKIDVMEFVDILREFESGLAPKRVTMVSW</sequence>
<organism evidence="1 2">
    <name type="scientific">Candidatus Phycosocius spiralis</name>
    <dbReference type="NCBI Taxonomy" id="2815099"/>
    <lineage>
        <taxon>Bacteria</taxon>
        <taxon>Pseudomonadati</taxon>
        <taxon>Pseudomonadota</taxon>
        <taxon>Alphaproteobacteria</taxon>
        <taxon>Caulobacterales</taxon>
        <taxon>Caulobacterales incertae sedis</taxon>
        <taxon>Candidatus Phycosocius</taxon>
    </lineage>
</organism>
<reference evidence="1" key="1">
    <citation type="submission" date="2021-05" db="EMBL/GenBank/DDBJ databases">
        <authorList>
            <person name="Tanabe Y."/>
        </authorList>
    </citation>
    <scope>NUCLEOTIDE SEQUENCE</scope>
    <source>
        <strain evidence="1">BOTRYCO-1</strain>
    </source>
</reference>
<gene>
    <name evidence="1" type="ORF">PsB1_1220</name>
</gene>
<evidence type="ECO:0000313" key="1">
    <source>
        <dbReference type="EMBL" id="GIU67066.1"/>
    </source>
</evidence>
<name>A0ABQ4PVR8_9PROT</name>
<dbReference type="Proteomes" id="UP001161064">
    <property type="component" value="Unassembled WGS sequence"/>
</dbReference>
<proteinExistence type="predicted"/>
<accession>A0ABQ4PVR8</accession>
<dbReference type="EMBL" id="BPFZ01000006">
    <property type="protein sequence ID" value="GIU67066.1"/>
    <property type="molecule type" value="Genomic_DNA"/>
</dbReference>
<dbReference type="RefSeq" id="WP_284359804.1">
    <property type="nucleotide sequence ID" value="NZ_BPFZ01000006.1"/>
</dbReference>
<keyword evidence="2" id="KW-1185">Reference proteome</keyword>
<comment type="caution">
    <text evidence="1">The sequence shown here is derived from an EMBL/GenBank/DDBJ whole genome shotgun (WGS) entry which is preliminary data.</text>
</comment>
<evidence type="ECO:0000313" key="2">
    <source>
        <dbReference type="Proteomes" id="UP001161064"/>
    </source>
</evidence>
<reference evidence="1" key="2">
    <citation type="journal article" date="2023" name="ISME Commun">
        <title>Characterization of a bloom-associated alphaproteobacterial lineage, 'Candidatus Phycosocius': insights into freshwater algal-bacterial interactions.</title>
        <authorList>
            <person name="Tanabe Y."/>
            <person name="Yamaguchi H."/>
            <person name="Yoshida M."/>
            <person name="Kai A."/>
            <person name="Okazaki Y."/>
        </authorList>
    </citation>
    <scope>NUCLEOTIDE SEQUENCE</scope>
    <source>
        <strain evidence="1">BOTRYCO-1</strain>
    </source>
</reference>
<protein>
    <submittedName>
        <fullName evidence="1">Uncharacterized protein</fullName>
    </submittedName>
</protein>